<evidence type="ECO:0000256" key="1">
    <source>
        <dbReference type="ARBA" id="ARBA00004141"/>
    </source>
</evidence>
<dbReference type="Pfam" id="PF00335">
    <property type="entry name" value="Tetraspanin"/>
    <property type="match status" value="1"/>
</dbReference>
<dbReference type="PIRSF" id="PIRSF002419">
    <property type="entry name" value="Tetraspanin"/>
    <property type="match status" value="1"/>
</dbReference>
<dbReference type="PRINTS" id="PR00259">
    <property type="entry name" value="TMFOUR"/>
</dbReference>
<feature type="transmembrane region" description="Helical" evidence="7">
    <location>
        <begin position="20"/>
        <end position="40"/>
    </location>
</feature>
<evidence type="ECO:0000256" key="6">
    <source>
        <dbReference type="PIRSR" id="PIRSR002419-1"/>
    </source>
</evidence>
<dbReference type="PROSITE" id="PS00421">
    <property type="entry name" value="TM4_1"/>
    <property type="match status" value="1"/>
</dbReference>
<comment type="similarity">
    <text evidence="2 7">Belongs to the tetraspanin (TM4SF) family.</text>
</comment>
<protein>
    <recommendedName>
        <fullName evidence="7">Tetraspanin</fullName>
    </recommendedName>
</protein>
<keyword evidence="3 7" id="KW-0812">Transmembrane</keyword>
<dbReference type="PANTHER" id="PTHR19282">
    <property type="entry name" value="TETRASPANIN"/>
    <property type="match status" value="1"/>
</dbReference>
<dbReference type="GO" id="GO:0005886">
    <property type="term" value="C:plasma membrane"/>
    <property type="evidence" value="ECO:0007669"/>
    <property type="project" value="TreeGrafter"/>
</dbReference>
<reference evidence="8 9" key="1">
    <citation type="journal article" date="2013" name="Genome Res.">
        <title>A second-generation assembly of the Drosophila simulans genome provides new insights into patterns of lineage-specific divergence.</title>
        <authorList>
            <person name="Hu T.T."/>
            <person name="Eisen M.B."/>
            <person name="Thornton K.R."/>
            <person name="Andolfatto P."/>
        </authorList>
    </citation>
    <scope>NUCLEOTIDE SEQUENCE [LARGE SCALE GENOMIC DNA]</scope>
    <source>
        <strain evidence="9">w501</strain>
    </source>
</reference>
<comment type="subcellular location">
    <subcellularLocation>
        <location evidence="1 7">Membrane</location>
        <topology evidence="1 7">Multi-pass membrane protein</topology>
    </subcellularLocation>
</comment>
<proteinExistence type="inferred from homology"/>
<accession>A0A0J9QZ16</accession>
<dbReference type="CDD" id="cd03127">
    <property type="entry name" value="tetraspanin_LEL"/>
    <property type="match status" value="1"/>
</dbReference>
<keyword evidence="6" id="KW-1015">Disulfide bond</keyword>
<evidence type="ECO:0000256" key="4">
    <source>
        <dbReference type="ARBA" id="ARBA00022989"/>
    </source>
</evidence>
<evidence type="ECO:0000313" key="8">
    <source>
        <dbReference type="EMBL" id="KMY89176.1"/>
    </source>
</evidence>
<evidence type="ECO:0000256" key="2">
    <source>
        <dbReference type="ARBA" id="ARBA00006840"/>
    </source>
</evidence>
<dbReference type="InterPro" id="IPR018499">
    <property type="entry name" value="Tetraspanin/Peripherin"/>
</dbReference>
<feature type="disulfide bond" evidence="6">
    <location>
        <begin position="149"/>
        <end position="170"/>
    </location>
</feature>
<evidence type="ECO:0000256" key="7">
    <source>
        <dbReference type="RuleBase" id="RU361218"/>
    </source>
</evidence>
<dbReference type="InterPro" id="IPR008952">
    <property type="entry name" value="Tetraspanin_EC2_sf"/>
</dbReference>
<feature type="transmembrane region" description="Helical" evidence="7">
    <location>
        <begin position="210"/>
        <end position="235"/>
    </location>
</feature>
<dbReference type="SUPFAM" id="SSF48652">
    <property type="entry name" value="Tetraspanin"/>
    <property type="match status" value="1"/>
</dbReference>
<dbReference type="Gene3D" id="1.10.1450.10">
    <property type="entry name" value="Tetraspanin"/>
    <property type="match status" value="1"/>
</dbReference>
<dbReference type="Bgee" id="FBgn0269131">
    <property type="expression patterns" value="Expressed in adult organism and 3 other cell types or tissues"/>
</dbReference>
<dbReference type="KEGG" id="dsi:Dsimw501_GD27841"/>
<dbReference type="PANTHER" id="PTHR19282:SF456">
    <property type="entry name" value="CD63 MOLECULE"/>
    <property type="match status" value="1"/>
</dbReference>
<feature type="transmembrane region" description="Helical" evidence="7">
    <location>
        <begin position="81"/>
        <end position="108"/>
    </location>
</feature>
<evidence type="ECO:0000313" key="9">
    <source>
        <dbReference type="Proteomes" id="UP000035880"/>
    </source>
</evidence>
<sequence>MSLLTGSANAVKYTLFGFNLIFLITGIILIAVGAGVGAVYTGYKLFLAGKFFSIPTFLIVIGSFIIVISFFGCWGALKENYCLVLSFSVMLAIIFILELAAGISGYVLRNDASDLIKNSLTYSLNEYNSIFPNATTKLWDEIQEEFDCCGVSSYKDWNGAFPNGDLPISCCNVPVGAVGTFTCNDAQASVEYRHKVGCLDGFSGYISAHAVSLGAAGVVIAVLQFFGVIFACYIAREIKIRNGITGFM</sequence>
<keyword evidence="4 7" id="KW-1133">Transmembrane helix</keyword>
<name>A0A0J9QZ16_DROSI</name>
<dbReference type="OrthoDB" id="10033535at2759"/>
<evidence type="ECO:0000256" key="5">
    <source>
        <dbReference type="ARBA" id="ARBA00023136"/>
    </source>
</evidence>
<dbReference type="InterPro" id="IPR000301">
    <property type="entry name" value="Tetraspanin_animals"/>
</dbReference>
<feature type="transmembrane region" description="Helical" evidence="7">
    <location>
        <begin position="52"/>
        <end position="74"/>
    </location>
</feature>
<dbReference type="AlphaFoldDB" id="A0A0J9QZ16"/>
<dbReference type="Proteomes" id="UP000035880">
    <property type="component" value="Chromosome 2L"/>
</dbReference>
<evidence type="ECO:0000256" key="3">
    <source>
        <dbReference type="ARBA" id="ARBA00022692"/>
    </source>
</evidence>
<dbReference type="EMBL" id="CM002910">
    <property type="protein sequence ID" value="KMY89176.1"/>
    <property type="molecule type" value="Genomic_DNA"/>
</dbReference>
<organism evidence="8 9">
    <name type="scientific">Drosophila simulans</name>
    <name type="common">Fruit fly</name>
    <dbReference type="NCBI Taxonomy" id="7240"/>
    <lineage>
        <taxon>Eukaryota</taxon>
        <taxon>Metazoa</taxon>
        <taxon>Ecdysozoa</taxon>
        <taxon>Arthropoda</taxon>
        <taxon>Hexapoda</taxon>
        <taxon>Insecta</taxon>
        <taxon>Pterygota</taxon>
        <taxon>Neoptera</taxon>
        <taxon>Endopterygota</taxon>
        <taxon>Diptera</taxon>
        <taxon>Brachycera</taxon>
        <taxon>Muscomorpha</taxon>
        <taxon>Ephydroidea</taxon>
        <taxon>Drosophilidae</taxon>
        <taxon>Drosophila</taxon>
        <taxon>Sophophora</taxon>
    </lineage>
</organism>
<keyword evidence="5 7" id="KW-0472">Membrane</keyword>
<dbReference type="InterPro" id="IPR018503">
    <property type="entry name" value="Tetraspanin_CS"/>
</dbReference>
<gene>
    <name evidence="8" type="primary">Dsim\GD27841</name>
    <name evidence="8" type="ORF">Dsimw501_GD27841</name>
</gene>